<dbReference type="AlphaFoldDB" id="A0A2K8PTQ8"/>
<keyword evidence="1" id="KW-0378">Hydrolase</keyword>
<dbReference type="Pfam" id="PF00702">
    <property type="entry name" value="Hydrolase"/>
    <property type="match status" value="1"/>
</dbReference>
<dbReference type="InterPro" id="IPR006439">
    <property type="entry name" value="HAD-SF_hydro_IA"/>
</dbReference>
<dbReference type="RefSeq" id="WP_030227737.1">
    <property type="nucleotide sequence ID" value="NZ_CP024985.1"/>
</dbReference>
<dbReference type="SUPFAM" id="SSF56784">
    <property type="entry name" value="HAD-like"/>
    <property type="match status" value="1"/>
</dbReference>
<name>A0A2K8PTQ8_STRLA</name>
<dbReference type="GeneID" id="49388410"/>
<reference evidence="1 2" key="1">
    <citation type="submission" date="2017-11" db="EMBL/GenBank/DDBJ databases">
        <title>Complete genome sequence of Streptomyces lavendulae subsp. lavendulae CCM 3239 (formerly 'Streptomyces aureofaciens CCM 3239'), the producer of the angucycline-type antibiotic auricin.</title>
        <authorList>
            <person name="Busche T."/>
            <person name="Novakova R."/>
            <person name="Al'Dilaimi A."/>
            <person name="Homerova D."/>
            <person name="Feckova L."/>
            <person name="Rezuchova B."/>
            <person name="Mingyar E."/>
            <person name="Csolleiova D."/>
            <person name="Bekeova C."/>
            <person name="Winkler A."/>
            <person name="Sevcikova B."/>
            <person name="Kalinowski J."/>
            <person name="Kormanec J."/>
            <person name="Ruckert C."/>
        </authorList>
    </citation>
    <scope>NUCLEOTIDE SEQUENCE [LARGE SCALE GENOMIC DNA]</scope>
    <source>
        <strain evidence="1 2">CCM 3239</strain>
    </source>
</reference>
<protein>
    <submittedName>
        <fullName evidence="1">Alpha-D-glucose-1-phosphate phosphatase YihX</fullName>
        <ecNumber evidence="1">3.1.3.-</ecNumber>
    </submittedName>
</protein>
<dbReference type="PANTHER" id="PTHR43611:SF3">
    <property type="entry name" value="FLAVIN MONONUCLEOTIDE HYDROLASE 1, CHLOROPLATIC"/>
    <property type="match status" value="1"/>
</dbReference>
<dbReference type="NCBIfam" id="TIGR01509">
    <property type="entry name" value="HAD-SF-IA-v3"/>
    <property type="match status" value="1"/>
</dbReference>
<organism evidence="1 2">
    <name type="scientific">Streptomyces lavendulae subsp. lavendulae</name>
    <dbReference type="NCBI Taxonomy" id="58340"/>
    <lineage>
        <taxon>Bacteria</taxon>
        <taxon>Bacillati</taxon>
        <taxon>Actinomycetota</taxon>
        <taxon>Actinomycetes</taxon>
        <taxon>Kitasatosporales</taxon>
        <taxon>Streptomycetaceae</taxon>
        <taxon>Streptomyces</taxon>
    </lineage>
</organism>
<dbReference type="Gene3D" id="1.10.150.240">
    <property type="entry name" value="Putative phosphatase, domain 2"/>
    <property type="match status" value="1"/>
</dbReference>
<accession>A0A2K8PTQ8</accession>
<gene>
    <name evidence="1" type="primary">yihX3</name>
    <name evidence="1" type="ORF">SLAV_37290</name>
</gene>
<dbReference type="Gene3D" id="3.40.50.1000">
    <property type="entry name" value="HAD superfamily/HAD-like"/>
    <property type="match status" value="1"/>
</dbReference>
<dbReference type="GO" id="GO:0016787">
    <property type="term" value="F:hydrolase activity"/>
    <property type="evidence" value="ECO:0007669"/>
    <property type="project" value="UniProtKB-KW"/>
</dbReference>
<dbReference type="PANTHER" id="PTHR43611">
    <property type="entry name" value="ALPHA-D-GLUCOSE 1-PHOSPHATE PHOSPHATASE"/>
    <property type="match status" value="1"/>
</dbReference>
<dbReference type="EMBL" id="CP024985">
    <property type="protein sequence ID" value="ATZ29223.1"/>
    <property type="molecule type" value="Genomic_DNA"/>
</dbReference>
<dbReference type="KEGG" id="slx:SLAV_37290"/>
<proteinExistence type="predicted"/>
<evidence type="ECO:0000313" key="2">
    <source>
        <dbReference type="Proteomes" id="UP000231791"/>
    </source>
</evidence>
<dbReference type="PRINTS" id="PR00413">
    <property type="entry name" value="HADHALOGNASE"/>
</dbReference>
<dbReference type="InterPro" id="IPR036412">
    <property type="entry name" value="HAD-like_sf"/>
</dbReference>
<dbReference type="EC" id="3.1.3.-" evidence="1"/>
<sequence length="214" mass="22850">MTVRPYDAVLCDIDGVIRHWPAAGPDDLDHTHGLPAGTLAAAAFAPSRLHPAITGEVTDEQWRSAVVTDLAAVCGSTDRARSIVAAWSELMPRVDQEVVSLLTRVREVATVALVSNATTRLESDLSRQGLDGLADAVVNTSRIGVAKPDPRVYLIAAERVGVPIRRCLFIDDTAANVVAAREVGMTALHYRRIENLQEALSGLLASATPRAQGQ</sequence>
<dbReference type="Proteomes" id="UP000231791">
    <property type="component" value="Chromosome"/>
</dbReference>
<dbReference type="OrthoDB" id="9797415at2"/>
<evidence type="ECO:0000313" key="1">
    <source>
        <dbReference type="EMBL" id="ATZ29223.1"/>
    </source>
</evidence>
<keyword evidence="2" id="KW-1185">Reference proteome</keyword>
<dbReference type="InterPro" id="IPR023198">
    <property type="entry name" value="PGP-like_dom2"/>
</dbReference>
<dbReference type="InterPro" id="IPR023214">
    <property type="entry name" value="HAD_sf"/>
</dbReference>